<evidence type="ECO:0000259" key="6">
    <source>
        <dbReference type="Pfam" id="PF19036"/>
    </source>
</evidence>
<evidence type="ECO:0000256" key="4">
    <source>
        <dbReference type="RuleBase" id="RU367048"/>
    </source>
</evidence>
<keyword evidence="4" id="KW-0072">Autophagy</keyword>
<dbReference type="InterPro" id="IPR043972">
    <property type="entry name" value="FUZ/MON1/HPS1_longin_1"/>
</dbReference>
<comment type="function">
    <text evidence="4">Required for multiple vacuole delivery pathways including the cytoplasm to vacuole transport (Cvt), autophagy, pexophagy and endocytosis.</text>
</comment>
<dbReference type="Pfam" id="PF19036">
    <property type="entry name" value="Fuz_longin_1"/>
    <property type="match status" value="1"/>
</dbReference>
<evidence type="ECO:0000313" key="10">
    <source>
        <dbReference type="Proteomes" id="UP000190831"/>
    </source>
</evidence>
<organism evidence="9 10">
    <name type="scientific">Lachancea fermentati</name>
    <name type="common">Zygosaccharomyces fermentati</name>
    <dbReference type="NCBI Taxonomy" id="4955"/>
    <lineage>
        <taxon>Eukaryota</taxon>
        <taxon>Fungi</taxon>
        <taxon>Dikarya</taxon>
        <taxon>Ascomycota</taxon>
        <taxon>Saccharomycotina</taxon>
        <taxon>Saccharomycetes</taxon>
        <taxon>Saccharomycetales</taxon>
        <taxon>Saccharomycetaceae</taxon>
        <taxon>Lachancea</taxon>
    </lineage>
</organism>
<dbReference type="EMBL" id="LT598485">
    <property type="protein sequence ID" value="SCW00554.1"/>
    <property type="molecule type" value="Genomic_DNA"/>
</dbReference>
<dbReference type="Proteomes" id="UP000190831">
    <property type="component" value="Chromosome C"/>
</dbReference>
<dbReference type="InterPro" id="IPR043970">
    <property type="entry name" value="FUZ/MON1/HPS1_longin_3"/>
</dbReference>
<keyword evidence="10" id="KW-1185">Reference proteome</keyword>
<comment type="similarity">
    <text evidence="2 4">Belongs to the MON1/SAND family.</text>
</comment>
<evidence type="ECO:0000256" key="5">
    <source>
        <dbReference type="SAM" id="MobiDB-lite"/>
    </source>
</evidence>
<dbReference type="InterPro" id="IPR004353">
    <property type="entry name" value="Mon1"/>
</dbReference>
<feature type="domain" description="FUZ/MON1/HPS1 third Longin" evidence="8">
    <location>
        <begin position="485"/>
        <end position="650"/>
    </location>
</feature>
<keyword evidence="4" id="KW-0472">Membrane</keyword>
<sequence>MVPELREDYIDHADRLREATPTKLNPFVRGVTTPTTSVNLTTSFSQPVAPFLDDVRSMHTGLNEDLASDIQSVRTNAELQEELMQSMHSMSLLPREHAVSNEIPSIFECEHTGGSKLPSVLPQDKHFFILSSAGKPIFSMHGRDELVMGLMGIVHTVLSYFQLQNSKIHSITTGSPGKTKQKFVFLDKTPILLMAMTSREETTSDLLQQLDFLYSYLVSTLSRKQLTRLFSKRENFDLRNFLTHTDFYNLNHICDSISNGFHPDLLLGALRCLMLRKSTRRALHTLMLTQLQDPEVAVSRGTLLYGLIVAPGNQLCSVLRPKGHTLHTTDLHLLFSLVFNQFQSLQDDQELWVPICFPKFNSNGFLHCYIKLLPRSPSINISYDSLLTDQNRQQEGTQLETTLENGPSSSQSSLNDGADSPQSLKVPYPPRSALVLISAQKESFFALKGIGQKIVDQLKAQDLLNQINAACETGFSMSDIPAPLVHHFIYKSKKHVQYVMPQLPVLEDPAYSELSDLVDQNLDEEEILHTNPELSTTNSQTEPVEVHDRKYDNGHNLYLKKLMHYYTHIRNNAVGECGRPFNRSTLTFVKWKNDAPLSDNLPQEEVADILCLAWLTPTFELYLICNNGVTDRNTVLKSAKNIVAWCRKHEGRLFVSDGAIF</sequence>
<dbReference type="PANTHER" id="PTHR13027:SF7">
    <property type="entry name" value="VACUOLAR FUSION PROTEIN MON1 HOMOLOG"/>
    <property type="match status" value="1"/>
</dbReference>
<dbReference type="Pfam" id="PF19037">
    <property type="entry name" value="Fuz_longin_2"/>
    <property type="match status" value="1"/>
</dbReference>
<dbReference type="OrthoDB" id="272411at2759"/>
<evidence type="ECO:0000256" key="3">
    <source>
        <dbReference type="ARBA" id="ARBA00018132"/>
    </source>
</evidence>
<dbReference type="AlphaFoldDB" id="A0A1G4M9X3"/>
<dbReference type="GO" id="GO:0006623">
    <property type="term" value="P:protein targeting to vacuole"/>
    <property type="evidence" value="ECO:0007669"/>
    <property type="project" value="UniProtKB-UniRule"/>
</dbReference>
<dbReference type="STRING" id="4955.A0A1G4M9X3"/>
<proteinExistence type="inferred from homology"/>
<dbReference type="GO" id="GO:0000329">
    <property type="term" value="C:fungal-type vacuole membrane"/>
    <property type="evidence" value="ECO:0007669"/>
    <property type="project" value="TreeGrafter"/>
</dbReference>
<evidence type="ECO:0000259" key="8">
    <source>
        <dbReference type="Pfam" id="PF19038"/>
    </source>
</evidence>
<dbReference type="GO" id="GO:0032585">
    <property type="term" value="C:multivesicular body membrane"/>
    <property type="evidence" value="ECO:0007669"/>
    <property type="project" value="UniProtKB-SubCell"/>
</dbReference>
<dbReference type="OMA" id="YTHIRNN"/>
<evidence type="ECO:0000256" key="1">
    <source>
        <dbReference type="ARBA" id="ARBA00004380"/>
    </source>
</evidence>
<gene>
    <name evidence="9" type="ORF">LAFE_0C06766G</name>
</gene>
<keyword evidence="4" id="KW-0967">Endosome</keyword>
<evidence type="ECO:0000313" key="9">
    <source>
        <dbReference type="EMBL" id="SCW00554.1"/>
    </source>
</evidence>
<comment type="subcellular location">
    <subcellularLocation>
        <location evidence="4">Endosome</location>
        <location evidence="4">Multivesicular body membrane</location>
        <topology evidence="4">Peripheral membrane protein</topology>
    </subcellularLocation>
    <subcellularLocation>
        <location evidence="1 4">Prevacuolar compartment membrane</location>
        <topology evidence="1 4">Peripheral membrane protein</topology>
    </subcellularLocation>
    <subcellularLocation>
        <location evidence="4">Vacuole membrane</location>
        <topology evidence="4">Peripheral membrane protein</topology>
    </subcellularLocation>
</comment>
<protein>
    <recommendedName>
        <fullName evidence="3 4">Vacuolar fusion protein MON1</fullName>
    </recommendedName>
</protein>
<reference evidence="9 10" key="1">
    <citation type="submission" date="2016-03" db="EMBL/GenBank/DDBJ databases">
        <authorList>
            <person name="Devillers H."/>
        </authorList>
    </citation>
    <scope>NUCLEOTIDE SEQUENCE [LARGE SCALE GENOMIC DNA]</scope>
    <source>
        <strain evidence="9">CBS 6772</strain>
    </source>
</reference>
<dbReference type="Pfam" id="PF19038">
    <property type="entry name" value="Fuz_longin_3"/>
    <property type="match status" value="1"/>
</dbReference>
<dbReference type="GO" id="GO:0006914">
    <property type="term" value="P:autophagy"/>
    <property type="evidence" value="ECO:0007669"/>
    <property type="project" value="UniProtKB-UniRule"/>
</dbReference>
<keyword evidence="4" id="KW-0813">Transport</keyword>
<feature type="domain" description="FUZ/MON1/HPS1 first Longin" evidence="6">
    <location>
        <begin position="125"/>
        <end position="245"/>
    </location>
</feature>
<evidence type="ECO:0000259" key="7">
    <source>
        <dbReference type="Pfam" id="PF19037"/>
    </source>
</evidence>
<accession>A0A1G4M9X3</accession>
<dbReference type="InterPro" id="IPR043971">
    <property type="entry name" value="FUZ/MON1/HPS1_longin_2"/>
</dbReference>
<dbReference type="GO" id="GO:0035658">
    <property type="term" value="C:Mon1-Ccz1 complex"/>
    <property type="evidence" value="ECO:0007669"/>
    <property type="project" value="TreeGrafter"/>
</dbReference>
<keyword evidence="4" id="KW-0653">Protein transport</keyword>
<feature type="region of interest" description="Disordered" evidence="5">
    <location>
        <begin position="393"/>
        <end position="423"/>
    </location>
</feature>
<keyword evidence="4" id="KW-0926">Vacuole</keyword>
<dbReference type="PRINTS" id="PR01546">
    <property type="entry name" value="YEAST73DUF"/>
</dbReference>
<dbReference type="GO" id="GO:0016192">
    <property type="term" value="P:vesicle-mediated transport"/>
    <property type="evidence" value="ECO:0007669"/>
    <property type="project" value="InterPro"/>
</dbReference>
<dbReference type="PANTHER" id="PTHR13027">
    <property type="entry name" value="SAND PROTEIN-RELATED"/>
    <property type="match status" value="1"/>
</dbReference>
<evidence type="ECO:0000256" key="2">
    <source>
        <dbReference type="ARBA" id="ARBA00008968"/>
    </source>
</evidence>
<feature type="domain" description="FUZ/MON1/HPS1 second Longin" evidence="7">
    <location>
        <begin position="302"/>
        <end position="374"/>
    </location>
</feature>
<name>A0A1G4M9X3_LACFM</name>